<protein>
    <recommendedName>
        <fullName evidence="1">isoleucine--tRNA ligase</fullName>
        <ecNumber evidence="1">6.1.1.5</ecNumber>
    </recommendedName>
    <alternativeName>
        <fullName evidence="7">Isoleucyl-tRNA synthetase</fullName>
    </alternativeName>
</protein>
<dbReference type="InterPro" id="IPR033708">
    <property type="entry name" value="Anticodon_Ile_BEm"/>
</dbReference>
<evidence type="ECO:0000256" key="2">
    <source>
        <dbReference type="ARBA" id="ARBA00022598"/>
    </source>
</evidence>
<evidence type="ECO:0000256" key="3">
    <source>
        <dbReference type="ARBA" id="ARBA00022741"/>
    </source>
</evidence>
<accession>A0AA36IIN4</accession>
<dbReference type="GO" id="GO:0005739">
    <property type="term" value="C:mitochondrion"/>
    <property type="evidence" value="ECO:0007669"/>
    <property type="project" value="TreeGrafter"/>
</dbReference>
<dbReference type="InterPro" id="IPR013155">
    <property type="entry name" value="M/V/L/I-tRNA-synth_anticd-bd"/>
</dbReference>
<reference evidence="11" key="1">
    <citation type="submission" date="2023-08" db="EMBL/GenBank/DDBJ databases">
        <authorList>
            <person name="Chen Y."/>
            <person name="Shah S."/>
            <person name="Dougan E. K."/>
            <person name="Thang M."/>
            <person name="Chan C."/>
        </authorList>
    </citation>
    <scope>NUCLEOTIDE SEQUENCE</scope>
</reference>
<evidence type="ECO:0000256" key="5">
    <source>
        <dbReference type="ARBA" id="ARBA00022917"/>
    </source>
</evidence>
<dbReference type="InterPro" id="IPR014729">
    <property type="entry name" value="Rossmann-like_a/b/a_fold"/>
</dbReference>
<dbReference type="SUPFAM" id="SSF50677">
    <property type="entry name" value="ValRS/IleRS/LeuRS editing domain"/>
    <property type="match status" value="1"/>
</dbReference>
<dbReference type="InterPro" id="IPR009080">
    <property type="entry name" value="tRNAsynth_Ia_anticodon-bd"/>
</dbReference>
<evidence type="ECO:0000256" key="8">
    <source>
        <dbReference type="SAM" id="Coils"/>
    </source>
</evidence>
<evidence type="ECO:0000256" key="1">
    <source>
        <dbReference type="ARBA" id="ARBA00013165"/>
    </source>
</evidence>
<keyword evidence="6" id="KW-0030">Aminoacyl-tRNA synthetase</keyword>
<dbReference type="EMBL" id="CAUJNA010001447">
    <property type="protein sequence ID" value="CAJ1387050.1"/>
    <property type="molecule type" value="Genomic_DNA"/>
</dbReference>
<dbReference type="InterPro" id="IPR002300">
    <property type="entry name" value="aa-tRNA-synth_Ia"/>
</dbReference>
<keyword evidence="2" id="KW-0436">Ligase</keyword>
<dbReference type="GO" id="GO:0002161">
    <property type="term" value="F:aminoacyl-tRNA deacylase activity"/>
    <property type="evidence" value="ECO:0007669"/>
    <property type="project" value="InterPro"/>
</dbReference>
<feature type="coiled-coil region" evidence="8">
    <location>
        <begin position="320"/>
        <end position="347"/>
    </location>
</feature>
<keyword evidence="5" id="KW-0648">Protein biosynthesis</keyword>
<gene>
    <name evidence="11" type="ORF">EVOR1521_LOCUS13199</name>
</gene>
<evidence type="ECO:0000259" key="9">
    <source>
        <dbReference type="Pfam" id="PF00133"/>
    </source>
</evidence>
<dbReference type="GO" id="GO:0004822">
    <property type="term" value="F:isoleucine-tRNA ligase activity"/>
    <property type="evidence" value="ECO:0007669"/>
    <property type="project" value="UniProtKB-EC"/>
</dbReference>
<dbReference type="InterPro" id="IPR009008">
    <property type="entry name" value="Val/Leu/Ile-tRNA-synth_edit"/>
</dbReference>
<dbReference type="PRINTS" id="PR00984">
    <property type="entry name" value="TRNASYNTHILE"/>
</dbReference>
<evidence type="ECO:0000256" key="4">
    <source>
        <dbReference type="ARBA" id="ARBA00022840"/>
    </source>
</evidence>
<keyword evidence="8" id="KW-0175">Coiled coil</keyword>
<dbReference type="Gene3D" id="3.40.50.620">
    <property type="entry name" value="HUPs"/>
    <property type="match status" value="1"/>
</dbReference>
<evidence type="ECO:0000256" key="7">
    <source>
        <dbReference type="ARBA" id="ARBA00032665"/>
    </source>
</evidence>
<dbReference type="Proteomes" id="UP001178507">
    <property type="component" value="Unassembled WGS sequence"/>
</dbReference>
<dbReference type="InterPro" id="IPR050081">
    <property type="entry name" value="Ile-tRNA_ligase"/>
</dbReference>
<dbReference type="Gene3D" id="1.10.730.20">
    <property type="match status" value="1"/>
</dbReference>
<dbReference type="Pfam" id="PF08264">
    <property type="entry name" value="Anticodon_1"/>
    <property type="match status" value="1"/>
</dbReference>
<dbReference type="SUPFAM" id="SSF52374">
    <property type="entry name" value="Nucleotidylyl transferase"/>
    <property type="match status" value="1"/>
</dbReference>
<dbReference type="GO" id="GO:0000049">
    <property type="term" value="F:tRNA binding"/>
    <property type="evidence" value="ECO:0007669"/>
    <property type="project" value="InterPro"/>
</dbReference>
<proteinExistence type="predicted"/>
<keyword evidence="4" id="KW-0067">ATP-binding</keyword>
<comment type="caution">
    <text evidence="11">The sequence shown here is derived from an EMBL/GenBank/DDBJ whole genome shotgun (WGS) entry which is preliminary data.</text>
</comment>
<evidence type="ECO:0000259" key="10">
    <source>
        <dbReference type="Pfam" id="PF08264"/>
    </source>
</evidence>
<feature type="domain" description="Methionyl/Valyl/Leucyl/Isoleucyl-tRNA synthetase anticodon-binding" evidence="10">
    <location>
        <begin position="367"/>
        <end position="524"/>
    </location>
</feature>
<dbReference type="CDD" id="cd07960">
    <property type="entry name" value="Anticodon_Ia_Ile_BEm"/>
    <property type="match status" value="1"/>
</dbReference>
<dbReference type="InterPro" id="IPR002301">
    <property type="entry name" value="Ile-tRNA-ligase"/>
</dbReference>
<sequence>MAMSTRLPATALMQGDYMVGQKYGLEVAAPVDNAGNFTEEVGLESLVGANVLKDANSRVTELLEEKDLLLLRFPYSHKYPYDWRSKKPVITRATPQWFASIDGLRPKVMKAVNQVRFIPESYANRMRPMIEGRSDWCISRQRSWGVPIPAFYRKDDGEPLLNADVISHVRGIFEEKGSNAWYELSVADLLPAEYQDSAELYEKGTDTMDVWFDSGSSWAYVEEELGSPVDLYLEGQDQHRGWFQSSLITSVAVNDRAPYKSVMTHGFCVDENGRKMSKSVGNVIDPRDIIEGGKNQKAEPARGADVLRFWVASVDFSNEVSISQNILKNAEENVRRLRNRARFILGNIHDFDVASNSVEYDKLPAIDRCLVHRAESVFQQVKEAYDSYSFSTATKILDRFTSIDLSSLYLDLTKDRLYSAGKDSHTRRSCQTVLYWILVNMTKVIAPVLCHLAEDIWQSLPKQEETSVFLAGWCTPFPGKPEEAEPLVHHMDCVLQLRDPVNLALERAREGKMIGSALEASVKIAVKSGSDLQEALAKVAESEHSADSLSLLLSVSQAEYEAADELPAVSDEPSSEDQDLGVVVTVSGAAGTKCERCYVFSDAVGACKAHPSLCPRCADVVQELGVASPLEAAAGA</sequence>
<evidence type="ECO:0000313" key="12">
    <source>
        <dbReference type="Proteomes" id="UP001178507"/>
    </source>
</evidence>
<dbReference type="EC" id="6.1.1.5" evidence="1"/>
<dbReference type="Pfam" id="PF00133">
    <property type="entry name" value="tRNA-synt_1"/>
    <property type="match status" value="1"/>
</dbReference>
<name>A0AA36IIN4_9DINO</name>
<dbReference type="SUPFAM" id="SSF47323">
    <property type="entry name" value="Anticodon-binding domain of a subclass of class I aminoacyl-tRNA synthetases"/>
    <property type="match status" value="1"/>
</dbReference>
<feature type="domain" description="Aminoacyl-tRNA synthetase class Ia" evidence="9">
    <location>
        <begin position="90"/>
        <end position="322"/>
    </location>
</feature>
<dbReference type="AlphaFoldDB" id="A0AA36IIN4"/>
<keyword evidence="3" id="KW-0547">Nucleotide-binding</keyword>
<evidence type="ECO:0000313" key="11">
    <source>
        <dbReference type="EMBL" id="CAJ1387050.1"/>
    </source>
</evidence>
<dbReference type="GO" id="GO:0006428">
    <property type="term" value="P:isoleucyl-tRNA aminoacylation"/>
    <property type="evidence" value="ECO:0007669"/>
    <property type="project" value="InterPro"/>
</dbReference>
<dbReference type="GO" id="GO:0032543">
    <property type="term" value="P:mitochondrial translation"/>
    <property type="evidence" value="ECO:0007669"/>
    <property type="project" value="TreeGrafter"/>
</dbReference>
<evidence type="ECO:0000256" key="6">
    <source>
        <dbReference type="ARBA" id="ARBA00023146"/>
    </source>
</evidence>
<organism evidence="11 12">
    <name type="scientific">Effrenium voratum</name>
    <dbReference type="NCBI Taxonomy" id="2562239"/>
    <lineage>
        <taxon>Eukaryota</taxon>
        <taxon>Sar</taxon>
        <taxon>Alveolata</taxon>
        <taxon>Dinophyceae</taxon>
        <taxon>Suessiales</taxon>
        <taxon>Symbiodiniaceae</taxon>
        <taxon>Effrenium</taxon>
    </lineage>
</organism>
<keyword evidence="12" id="KW-1185">Reference proteome</keyword>
<dbReference type="PANTHER" id="PTHR42765:SF1">
    <property type="entry name" value="ISOLEUCINE--TRNA LIGASE, MITOCHONDRIAL"/>
    <property type="match status" value="1"/>
</dbReference>
<dbReference type="GO" id="GO:0005524">
    <property type="term" value="F:ATP binding"/>
    <property type="evidence" value="ECO:0007669"/>
    <property type="project" value="UniProtKB-KW"/>
</dbReference>
<dbReference type="PANTHER" id="PTHR42765">
    <property type="entry name" value="SOLEUCYL-TRNA SYNTHETASE"/>
    <property type="match status" value="1"/>
</dbReference>
<dbReference type="Gene3D" id="1.10.10.830">
    <property type="entry name" value="Ile-tRNA synthetase CP2 domain-like"/>
    <property type="match status" value="1"/>
</dbReference>